<accession>A0ABT2Q897</accession>
<proteinExistence type="predicted"/>
<comment type="caution">
    <text evidence="1">The sequence shown here is derived from an EMBL/GenBank/DDBJ whole genome shotgun (WGS) entry which is preliminary data.</text>
</comment>
<dbReference type="Pfam" id="PF14022">
    <property type="entry name" value="DUF4238"/>
    <property type="match status" value="1"/>
</dbReference>
<protein>
    <submittedName>
        <fullName evidence="1">DUF4238 domain-containing protein</fullName>
    </submittedName>
</protein>
<dbReference type="InterPro" id="IPR025332">
    <property type="entry name" value="DUF4238"/>
</dbReference>
<name>A0ABT2Q897_9EURY</name>
<sequence>MPPRKRQHFLPQLYMRGFTDNERLPSYQLNRREEFPPTNIRNLCYENYFYDETGDTEEAMGELEGEFARVLRTVINEESVRTLSHGEELNLFLTFITHIHARTKAAREETNEFATELTRTLLEIKTRVGNTDESQKELLTSLQNGDTRVEADALFNNQEVEALCGHILVADLEPILLKDSTGRGYIFADHPVVLDNPAFKQDLDIGSLGWKTRGLQIYFPLTTDLCLFLYDPVAYTESGAPGEVIEVGSGTVEDINKLQLVHALDAVFYREHGRELEMQILHEEIEDHRKSTQPDVEYVPGVDDRFDTPNPAIQFTRPTSEYSPDLPFIETDECEFTSIRSPQLAELHETVVEAFNE</sequence>
<dbReference type="EMBL" id="JAOPKB010000001">
    <property type="protein sequence ID" value="MCU4971137.1"/>
    <property type="molecule type" value="Genomic_DNA"/>
</dbReference>
<gene>
    <name evidence="1" type="ORF">OB955_00090</name>
</gene>
<evidence type="ECO:0000313" key="1">
    <source>
        <dbReference type="EMBL" id="MCU4971137.1"/>
    </source>
</evidence>
<dbReference type="Proteomes" id="UP001320972">
    <property type="component" value="Unassembled WGS sequence"/>
</dbReference>
<evidence type="ECO:0000313" key="2">
    <source>
        <dbReference type="Proteomes" id="UP001320972"/>
    </source>
</evidence>
<reference evidence="1 2" key="1">
    <citation type="submission" date="2022-09" db="EMBL/GenBank/DDBJ databases">
        <title>Enrichment on poylsaccharides allowed isolation of novel metabolic and taxonomic groups of Haloarchaea.</title>
        <authorList>
            <person name="Sorokin D.Y."/>
            <person name="Elcheninov A.G."/>
            <person name="Khizhniak T.V."/>
            <person name="Kolganova T.V."/>
            <person name="Kublanov I.V."/>
        </authorList>
    </citation>
    <scope>NUCLEOTIDE SEQUENCE [LARGE SCALE GENOMIC DNA]</scope>
    <source>
        <strain evidence="1 2">AArc-m2/3/4</strain>
    </source>
</reference>
<keyword evidence="2" id="KW-1185">Reference proteome</keyword>
<organism evidence="1 2">
    <name type="scientific">Natronoglomus mannanivorans</name>
    <dbReference type="NCBI Taxonomy" id="2979990"/>
    <lineage>
        <taxon>Archaea</taxon>
        <taxon>Methanobacteriati</taxon>
        <taxon>Methanobacteriota</taxon>
        <taxon>Stenosarchaea group</taxon>
        <taxon>Halobacteria</taxon>
        <taxon>Halobacteriales</taxon>
        <taxon>Natrialbaceae</taxon>
        <taxon>Natronoglomus</taxon>
    </lineage>
</organism>
<dbReference type="RefSeq" id="WP_338006640.1">
    <property type="nucleotide sequence ID" value="NZ_JAOPKB010000001.1"/>
</dbReference>